<comment type="caution">
    <text evidence="1">The sequence shown here is derived from an EMBL/GenBank/DDBJ whole genome shotgun (WGS) entry which is preliminary data.</text>
</comment>
<organism evidence="1 2">
    <name type="scientific">Ameiurus melas</name>
    <name type="common">Black bullhead</name>
    <name type="synonym">Silurus melas</name>
    <dbReference type="NCBI Taxonomy" id="219545"/>
    <lineage>
        <taxon>Eukaryota</taxon>
        <taxon>Metazoa</taxon>
        <taxon>Chordata</taxon>
        <taxon>Craniata</taxon>
        <taxon>Vertebrata</taxon>
        <taxon>Euteleostomi</taxon>
        <taxon>Actinopterygii</taxon>
        <taxon>Neopterygii</taxon>
        <taxon>Teleostei</taxon>
        <taxon>Ostariophysi</taxon>
        <taxon>Siluriformes</taxon>
        <taxon>Ictaluridae</taxon>
        <taxon>Ameiurus</taxon>
    </lineage>
</organism>
<reference evidence="1 2" key="1">
    <citation type="submission" date="2020-02" db="EMBL/GenBank/DDBJ databases">
        <title>A chromosome-scale genome assembly of the black bullhead catfish (Ameiurus melas).</title>
        <authorList>
            <person name="Wen M."/>
            <person name="Zham M."/>
            <person name="Cabau C."/>
            <person name="Klopp C."/>
            <person name="Donnadieu C."/>
            <person name="Roques C."/>
            <person name="Bouchez O."/>
            <person name="Lampietro C."/>
            <person name="Jouanno E."/>
            <person name="Herpin A."/>
            <person name="Louis A."/>
            <person name="Berthelot C."/>
            <person name="Parey E."/>
            <person name="Roest-Crollius H."/>
            <person name="Braasch I."/>
            <person name="Postlethwait J."/>
            <person name="Robinson-Rechavi M."/>
            <person name="Echchiki A."/>
            <person name="Begum T."/>
            <person name="Montfort J."/>
            <person name="Schartl M."/>
            <person name="Bobe J."/>
            <person name="Guiguen Y."/>
        </authorList>
    </citation>
    <scope>NUCLEOTIDE SEQUENCE [LARGE SCALE GENOMIC DNA]</scope>
    <source>
        <strain evidence="1">M_S1</strain>
        <tissue evidence="1">Blood</tissue>
    </source>
</reference>
<accession>A0A7J6AKR0</accession>
<evidence type="ECO:0000313" key="2">
    <source>
        <dbReference type="Proteomes" id="UP000593565"/>
    </source>
</evidence>
<proteinExistence type="predicted"/>
<feature type="non-terminal residue" evidence="1">
    <location>
        <position position="1"/>
    </location>
</feature>
<protein>
    <submittedName>
        <fullName evidence="1">Uncharacterized protein</fullName>
    </submittedName>
</protein>
<sequence>REPTRQHEHGLQCLQVTLTCCWTSNPTTDDGAAGDGGRGGAVEMEVEVVLLEMEVLLLKMEVVLLGMEVLLWRW</sequence>
<name>A0A7J6AKR0_AMEME</name>
<gene>
    <name evidence="1" type="ORF">AMELA_G00141310</name>
</gene>
<dbReference type="AlphaFoldDB" id="A0A7J6AKR0"/>
<dbReference type="Proteomes" id="UP000593565">
    <property type="component" value="Unassembled WGS sequence"/>
</dbReference>
<keyword evidence="2" id="KW-1185">Reference proteome</keyword>
<evidence type="ECO:0000313" key="1">
    <source>
        <dbReference type="EMBL" id="KAF4083453.1"/>
    </source>
</evidence>
<feature type="non-terminal residue" evidence="1">
    <location>
        <position position="74"/>
    </location>
</feature>
<dbReference type="EMBL" id="JAAGNN010000011">
    <property type="protein sequence ID" value="KAF4083453.1"/>
    <property type="molecule type" value="Genomic_DNA"/>
</dbReference>